<evidence type="ECO:0000256" key="14">
    <source>
        <dbReference type="ARBA" id="ARBA00023098"/>
    </source>
</evidence>
<feature type="transmembrane region" description="Helical" evidence="24">
    <location>
        <begin position="197"/>
        <end position="217"/>
    </location>
</feature>
<keyword evidence="10" id="KW-0808">Transferase</keyword>
<dbReference type="AlphaFoldDB" id="A0AA41Q8Z9"/>
<keyword evidence="13 24" id="KW-1133">Transmembrane helix</keyword>
<evidence type="ECO:0000256" key="24">
    <source>
        <dbReference type="SAM" id="Phobius"/>
    </source>
</evidence>
<dbReference type="RefSeq" id="WP_235058564.1">
    <property type="nucleotide sequence ID" value="NZ_JAKFHA010000060.1"/>
</dbReference>
<keyword evidence="8" id="KW-1003">Cell membrane</keyword>
<comment type="pathway">
    <text evidence="4">Lipid metabolism.</text>
</comment>
<evidence type="ECO:0000256" key="17">
    <source>
        <dbReference type="ARBA" id="ARBA00023264"/>
    </source>
</evidence>
<feature type="transmembrane region" description="Helical" evidence="24">
    <location>
        <begin position="106"/>
        <end position="123"/>
    </location>
</feature>
<dbReference type="PANTHER" id="PTHR46382">
    <property type="entry name" value="PHOSPHATIDATE CYTIDYLYLTRANSFERASE"/>
    <property type="match status" value="1"/>
</dbReference>
<keyword evidence="12 25" id="KW-0548">Nucleotidyltransferase</keyword>
<evidence type="ECO:0000256" key="20">
    <source>
        <dbReference type="ARBA" id="ARBA00032253"/>
    </source>
</evidence>
<keyword evidence="11 24" id="KW-0812">Transmembrane</keyword>
<evidence type="ECO:0000256" key="9">
    <source>
        <dbReference type="ARBA" id="ARBA00022516"/>
    </source>
</evidence>
<evidence type="ECO:0000256" key="18">
    <source>
        <dbReference type="ARBA" id="ARBA00029893"/>
    </source>
</evidence>
<evidence type="ECO:0000256" key="1">
    <source>
        <dbReference type="ARBA" id="ARBA00001698"/>
    </source>
</evidence>
<dbReference type="Proteomes" id="UP001165378">
    <property type="component" value="Unassembled WGS sequence"/>
</dbReference>
<evidence type="ECO:0000256" key="3">
    <source>
        <dbReference type="ARBA" id="ARBA00005119"/>
    </source>
</evidence>
<dbReference type="GO" id="GO:0004605">
    <property type="term" value="F:phosphatidate cytidylyltransferase activity"/>
    <property type="evidence" value="ECO:0007669"/>
    <property type="project" value="UniProtKB-EC"/>
</dbReference>
<accession>A0AA41Q8Z9</accession>
<evidence type="ECO:0000256" key="23">
    <source>
        <dbReference type="ARBA" id="ARBA00033406"/>
    </source>
</evidence>
<comment type="subcellular location">
    <subcellularLocation>
        <location evidence="2">Cell membrane</location>
        <topology evidence="2">Multi-pass membrane protein</topology>
    </subcellularLocation>
</comment>
<evidence type="ECO:0000256" key="12">
    <source>
        <dbReference type="ARBA" id="ARBA00022695"/>
    </source>
</evidence>
<keyword evidence="15 24" id="KW-0472">Membrane</keyword>
<name>A0AA41Q8Z9_9ACTN</name>
<keyword evidence="17" id="KW-1208">Phospholipid metabolism</keyword>
<sequence length="280" mass="28424">MSTEVMEAMPLLGGLLGTGGVLVAASRQRELVRRWLSWAGIAVVVCGAVALGEGGLAVLAAGLGVVASFEYAAMAGLRSVDRAVLGLASVAVPFTIWLRPEVLDERAYLVLLLAAVLGPVLTGDTQQGGRRAAYTLFGLFWIPVALGFLVTAATPLALVVAVALADVGGWCGGRLLGKRGPTARKLSPLSPNKTWGGVIGGAVFAGVVLLALDGIGIDGAATLGLWAAVVGGGILGDLVESMVKREAGVKDAGTWLPGFGGLLDRIDSLLFALLLTGVFA</sequence>
<dbReference type="PANTHER" id="PTHR46382:SF1">
    <property type="entry name" value="PHOSPHATIDATE CYTIDYLYLTRANSFERASE"/>
    <property type="match status" value="1"/>
</dbReference>
<comment type="caution">
    <text evidence="25">The sequence shown here is derived from an EMBL/GenBank/DDBJ whole genome shotgun (WGS) entry which is preliminary data.</text>
</comment>
<evidence type="ECO:0000256" key="10">
    <source>
        <dbReference type="ARBA" id="ARBA00022679"/>
    </source>
</evidence>
<protein>
    <recommendedName>
        <fullName evidence="7">Phosphatidate cytidylyltransferase</fullName>
        <ecNumber evidence="6">2.7.7.41</ecNumber>
    </recommendedName>
    <alternativeName>
        <fullName evidence="20">CDP-DAG synthase</fullName>
    </alternativeName>
    <alternativeName>
        <fullName evidence="22">CDP-DG synthase</fullName>
    </alternativeName>
    <alternativeName>
        <fullName evidence="18">CDP-diacylglycerol synthase</fullName>
    </alternativeName>
    <alternativeName>
        <fullName evidence="21">CDP-diglyceride pyrophosphorylase</fullName>
    </alternativeName>
    <alternativeName>
        <fullName evidence="23">CDP-diglyceride synthase</fullName>
    </alternativeName>
    <alternativeName>
        <fullName evidence="19">CTP:phosphatidate cytidylyltransferase</fullName>
    </alternativeName>
</protein>
<evidence type="ECO:0000256" key="7">
    <source>
        <dbReference type="ARBA" id="ARBA00019373"/>
    </source>
</evidence>
<evidence type="ECO:0000256" key="19">
    <source>
        <dbReference type="ARBA" id="ARBA00031825"/>
    </source>
</evidence>
<comment type="similarity">
    <text evidence="5">Belongs to the CDS family.</text>
</comment>
<keyword evidence="14" id="KW-0443">Lipid metabolism</keyword>
<reference evidence="25" key="1">
    <citation type="submission" date="2022-01" db="EMBL/GenBank/DDBJ databases">
        <title>Genome-Based Taxonomic Classification of the Phylum Actinobacteria.</title>
        <authorList>
            <person name="Gao Y."/>
        </authorList>
    </citation>
    <scope>NUCLEOTIDE SEQUENCE</scope>
    <source>
        <strain evidence="25">KLBMP 8922</strain>
    </source>
</reference>
<comment type="pathway">
    <text evidence="3">Phospholipid metabolism; CDP-diacylglycerol biosynthesis; CDP-diacylglycerol from sn-glycerol 3-phosphate: step 3/3.</text>
</comment>
<evidence type="ECO:0000256" key="15">
    <source>
        <dbReference type="ARBA" id="ARBA00023136"/>
    </source>
</evidence>
<keyword evidence="26" id="KW-1185">Reference proteome</keyword>
<feature type="transmembrane region" description="Helical" evidence="24">
    <location>
        <begin position="35"/>
        <end position="68"/>
    </location>
</feature>
<proteinExistence type="inferred from homology"/>
<dbReference type="GO" id="GO:0016024">
    <property type="term" value="P:CDP-diacylglycerol biosynthetic process"/>
    <property type="evidence" value="ECO:0007669"/>
    <property type="project" value="TreeGrafter"/>
</dbReference>
<dbReference type="Pfam" id="PF01148">
    <property type="entry name" value="CTP_transf_1"/>
    <property type="match status" value="1"/>
</dbReference>
<feature type="transmembrane region" description="Helical" evidence="24">
    <location>
        <begin position="132"/>
        <end position="150"/>
    </location>
</feature>
<evidence type="ECO:0000256" key="11">
    <source>
        <dbReference type="ARBA" id="ARBA00022692"/>
    </source>
</evidence>
<comment type="catalytic activity">
    <reaction evidence="1">
        <text>a 1,2-diacyl-sn-glycero-3-phosphate + CTP + H(+) = a CDP-1,2-diacyl-sn-glycerol + diphosphate</text>
        <dbReference type="Rhea" id="RHEA:16229"/>
        <dbReference type="ChEBI" id="CHEBI:15378"/>
        <dbReference type="ChEBI" id="CHEBI:33019"/>
        <dbReference type="ChEBI" id="CHEBI:37563"/>
        <dbReference type="ChEBI" id="CHEBI:58332"/>
        <dbReference type="ChEBI" id="CHEBI:58608"/>
        <dbReference type="EC" id="2.7.7.41"/>
    </reaction>
</comment>
<keyword evidence="9" id="KW-0444">Lipid biosynthesis</keyword>
<evidence type="ECO:0000256" key="16">
    <source>
        <dbReference type="ARBA" id="ARBA00023209"/>
    </source>
</evidence>
<evidence type="ECO:0000256" key="5">
    <source>
        <dbReference type="ARBA" id="ARBA00010185"/>
    </source>
</evidence>
<evidence type="ECO:0000256" key="8">
    <source>
        <dbReference type="ARBA" id="ARBA00022475"/>
    </source>
</evidence>
<gene>
    <name evidence="25" type="ORF">LZ495_42200</name>
</gene>
<dbReference type="EMBL" id="JAKFHA010000060">
    <property type="protein sequence ID" value="MCF2533800.1"/>
    <property type="molecule type" value="Genomic_DNA"/>
</dbReference>
<evidence type="ECO:0000256" key="13">
    <source>
        <dbReference type="ARBA" id="ARBA00022989"/>
    </source>
</evidence>
<evidence type="ECO:0000256" key="6">
    <source>
        <dbReference type="ARBA" id="ARBA00012487"/>
    </source>
</evidence>
<evidence type="ECO:0000313" key="25">
    <source>
        <dbReference type="EMBL" id="MCF2533800.1"/>
    </source>
</evidence>
<dbReference type="GO" id="GO:0005886">
    <property type="term" value="C:plasma membrane"/>
    <property type="evidence" value="ECO:0007669"/>
    <property type="project" value="UniProtKB-SubCell"/>
</dbReference>
<evidence type="ECO:0000256" key="22">
    <source>
        <dbReference type="ARBA" id="ARBA00032743"/>
    </source>
</evidence>
<evidence type="ECO:0000256" key="2">
    <source>
        <dbReference type="ARBA" id="ARBA00004651"/>
    </source>
</evidence>
<evidence type="ECO:0000313" key="26">
    <source>
        <dbReference type="Proteomes" id="UP001165378"/>
    </source>
</evidence>
<dbReference type="EC" id="2.7.7.41" evidence="6"/>
<organism evidence="25 26">
    <name type="scientific">Yinghuangia soli</name>
    <dbReference type="NCBI Taxonomy" id="2908204"/>
    <lineage>
        <taxon>Bacteria</taxon>
        <taxon>Bacillati</taxon>
        <taxon>Actinomycetota</taxon>
        <taxon>Actinomycetes</taxon>
        <taxon>Kitasatosporales</taxon>
        <taxon>Streptomycetaceae</taxon>
        <taxon>Yinghuangia</taxon>
    </lineage>
</organism>
<evidence type="ECO:0000256" key="21">
    <source>
        <dbReference type="ARBA" id="ARBA00032396"/>
    </source>
</evidence>
<evidence type="ECO:0000256" key="4">
    <source>
        <dbReference type="ARBA" id="ARBA00005189"/>
    </source>
</evidence>
<keyword evidence="16" id="KW-0594">Phospholipid biosynthesis</keyword>